<sequence>METGTISPLPLAGGAGGGSAAAWSEARPFRAARPPLTPPASGRGKGSAPRVGEEGMILVNVLLFVAIASGLLLLMISAEDSGLERGLRMREAARAQAIARGGEVSAVVALRRDALVAPDTDSRAEPWGALAESGAPIEGGSFDLAIADAQGRFNVNALMQPDPIAAATLGRIAGAVGMTPEQSARAVAAIRAAGPLTDIRPLGALGLAPGQVARLSGLLTALPYEGKINLNAASEDLIGIVTGDPMAARRIVALRDRQGYLTAADLASLDVSMPQGTGLTSNLFWVRTRVRIGDTSQQVTSLIARKDDGQGGKTAAVVGRWTGASAPLQAPPLP</sequence>
<evidence type="ECO:0000313" key="4">
    <source>
        <dbReference type="Proteomes" id="UP000001989"/>
    </source>
</evidence>
<keyword evidence="4" id="KW-1185">Reference proteome</keyword>
<evidence type="ECO:0000256" key="1">
    <source>
        <dbReference type="SAM" id="MobiDB-lite"/>
    </source>
</evidence>
<name>A0A9J9HCA1_RHIWR</name>
<dbReference type="SUPFAM" id="SSF54523">
    <property type="entry name" value="Pili subunits"/>
    <property type="match status" value="1"/>
</dbReference>
<accession>A0A9J9HCA1</accession>
<evidence type="ECO:0000256" key="2">
    <source>
        <dbReference type="SAM" id="Phobius"/>
    </source>
</evidence>
<keyword evidence="2" id="KW-1133">Transmembrane helix</keyword>
<organism evidence="3 4">
    <name type="scientific">Rhizorhabdus wittichii (strain DSM 6014 / CCUG 31198 / JCM 15750 / NBRC 105917 / EY 4224 / RW1)</name>
    <name type="common">Sphingomonas wittichii</name>
    <dbReference type="NCBI Taxonomy" id="392499"/>
    <lineage>
        <taxon>Bacteria</taxon>
        <taxon>Pseudomonadati</taxon>
        <taxon>Pseudomonadota</taxon>
        <taxon>Alphaproteobacteria</taxon>
        <taxon>Sphingomonadales</taxon>
        <taxon>Sphingomonadaceae</taxon>
        <taxon>Rhizorhabdus</taxon>
    </lineage>
</organism>
<dbReference type="EMBL" id="CP000699">
    <property type="protein sequence ID" value="ABQ68937.1"/>
    <property type="molecule type" value="Genomic_DNA"/>
</dbReference>
<evidence type="ECO:0000313" key="3">
    <source>
        <dbReference type="EMBL" id="ABQ68937.1"/>
    </source>
</evidence>
<protein>
    <submittedName>
        <fullName evidence="3">Type II secretory pathway component PulK-like protein</fullName>
    </submittedName>
</protein>
<keyword evidence="2" id="KW-0812">Transmembrane</keyword>
<dbReference type="InterPro" id="IPR045584">
    <property type="entry name" value="Pilin-like"/>
</dbReference>
<dbReference type="Gene3D" id="3.30.1300.30">
    <property type="entry name" value="GSPII I/J protein-like"/>
    <property type="match status" value="1"/>
</dbReference>
<dbReference type="KEGG" id="swi:Swit_2579"/>
<dbReference type="Proteomes" id="UP000001989">
    <property type="component" value="Chromosome"/>
</dbReference>
<keyword evidence="2" id="KW-0472">Membrane</keyword>
<gene>
    <name evidence="3" type="ordered locus">Swit_2579</name>
</gene>
<dbReference type="AlphaFoldDB" id="A0A9J9HCA1"/>
<feature type="region of interest" description="Disordered" evidence="1">
    <location>
        <begin position="1"/>
        <end position="20"/>
    </location>
</feature>
<reference evidence="3 4" key="1">
    <citation type="journal article" date="2010" name="J. Bacteriol.">
        <title>Genome sequence of the dioxin-mineralizing bacterium Sphingomonas wittichii RW1.</title>
        <authorList>
            <person name="Miller T.R."/>
            <person name="Delcher A.L."/>
            <person name="Salzberg S.L."/>
            <person name="Saunders E."/>
            <person name="Detter J.C."/>
            <person name="Halden R.U."/>
        </authorList>
    </citation>
    <scope>NUCLEOTIDE SEQUENCE [LARGE SCALE GENOMIC DNA]</scope>
    <source>
        <strain evidence="4">DSM 6014 / CCUG 31198 / JCM 15750 / NBRC 105917 / EY 4224 / RW1</strain>
    </source>
</reference>
<feature type="transmembrane region" description="Helical" evidence="2">
    <location>
        <begin position="57"/>
        <end position="78"/>
    </location>
</feature>
<proteinExistence type="predicted"/>